<dbReference type="GO" id="GO:0016740">
    <property type="term" value="F:transferase activity"/>
    <property type="evidence" value="ECO:0007669"/>
    <property type="project" value="UniProtKB-KW"/>
</dbReference>
<dbReference type="SUPFAM" id="SSF53448">
    <property type="entry name" value="Nucleotide-diphospho-sugar transferases"/>
    <property type="match status" value="1"/>
</dbReference>
<proteinExistence type="predicted"/>
<evidence type="ECO:0000313" key="2">
    <source>
        <dbReference type="EMBL" id="CBI02562.1"/>
    </source>
</evidence>
<gene>
    <name evidence="2" type="ORF">CARN4_2410</name>
</gene>
<name>E6Q5U1_9ZZZZ</name>
<dbReference type="EMBL" id="CABO01000039">
    <property type="protein sequence ID" value="CBI02562.1"/>
    <property type="molecule type" value="Genomic_DNA"/>
</dbReference>
<dbReference type="Gene3D" id="3.90.550.10">
    <property type="entry name" value="Spore Coat Polysaccharide Biosynthesis Protein SpsA, Chain A"/>
    <property type="match status" value="1"/>
</dbReference>
<dbReference type="CDD" id="cd06433">
    <property type="entry name" value="GT_2_WfgS_like"/>
    <property type="match status" value="1"/>
</dbReference>
<organism evidence="2">
    <name type="scientific">mine drainage metagenome</name>
    <dbReference type="NCBI Taxonomy" id="410659"/>
    <lineage>
        <taxon>unclassified sequences</taxon>
        <taxon>metagenomes</taxon>
        <taxon>ecological metagenomes</taxon>
    </lineage>
</organism>
<accession>E6Q5U1</accession>
<protein>
    <submittedName>
        <fullName evidence="2">Glycosyl transferase, family 2 (Modular protein)</fullName>
    </submittedName>
</protein>
<feature type="domain" description="Glycosyltransferase 2-like" evidence="1">
    <location>
        <begin position="13"/>
        <end position="143"/>
    </location>
</feature>
<reference evidence="2" key="1">
    <citation type="submission" date="2009-10" db="EMBL/GenBank/DDBJ databases">
        <title>Diversity of trophic interactions inside an arsenic-rich microbial ecosystem.</title>
        <authorList>
            <person name="Bertin P.N."/>
            <person name="Heinrich-Salmeron A."/>
            <person name="Pelletier E."/>
            <person name="Goulhen-Chollet F."/>
            <person name="Arsene-Ploetze F."/>
            <person name="Gallien S."/>
            <person name="Calteau A."/>
            <person name="Vallenet D."/>
            <person name="Casiot C."/>
            <person name="Chane-Woon-Ming B."/>
            <person name="Giloteaux L."/>
            <person name="Barakat M."/>
            <person name="Bonnefoy V."/>
            <person name="Bruneel O."/>
            <person name="Chandler M."/>
            <person name="Cleiss J."/>
            <person name="Duran R."/>
            <person name="Elbaz-Poulichet F."/>
            <person name="Fonknechten N."/>
            <person name="Lauga B."/>
            <person name="Mornico D."/>
            <person name="Ortet P."/>
            <person name="Schaeffer C."/>
            <person name="Siguier P."/>
            <person name="Alexander Thil Smith A."/>
            <person name="Van Dorsselaer A."/>
            <person name="Weissenbach J."/>
            <person name="Medigue C."/>
            <person name="Le Paslier D."/>
        </authorList>
    </citation>
    <scope>NUCLEOTIDE SEQUENCE</scope>
</reference>
<sequence>MSDENAEALPLVTIVTPSFNQGRFIRETIESVLTQDYPNIEYIVVDAASTDETAAVVRGYAGRLTFISEPDRGQSHAINKGFARARGSIVAWLNSDDVFLPGAVSAAVKAFQEHPQVGVVYGEGYQIAEDGTIIQRFPFTQHFDRWKLIYASDYILQQTVFFRKTALDAVGPLREDLHYVMDWEILNRLALRFDFKQLPDFMGSLREYGTAKTFAGGAVRAREIAAMLKPYTGTLFSPGYLIYGFSTYERLAAAWFERWPAWLQAPARLLRRISTKFCHSVVNYAMRRGQAWYRDGWMAPKVHVMLSRGTGEAVLRGRVPGNIAGLERQQVTVRHHGRTIARADIQPGDFELRFTIAGDPNVAPVLAIEASQGFVFSKVNDSTDKRRLSLLLHSVEWARPTEERNA</sequence>
<comment type="caution">
    <text evidence="2">The sequence shown here is derived from an EMBL/GenBank/DDBJ whole genome shotgun (WGS) entry which is preliminary data.</text>
</comment>
<dbReference type="InterPro" id="IPR001173">
    <property type="entry name" value="Glyco_trans_2-like"/>
</dbReference>
<dbReference type="AlphaFoldDB" id="E6Q5U1"/>
<dbReference type="PANTHER" id="PTHR22916:SF65">
    <property type="entry name" value="SLR1065 PROTEIN"/>
    <property type="match status" value="1"/>
</dbReference>
<dbReference type="PANTHER" id="PTHR22916">
    <property type="entry name" value="GLYCOSYLTRANSFERASE"/>
    <property type="match status" value="1"/>
</dbReference>
<dbReference type="InterPro" id="IPR029044">
    <property type="entry name" value="Nucleotide-diphossugar_trans"/>
</dbReference>
<dbReference type="Pfam" id="PF00535">
    <property type="entry name" value="Glycos_transf_2"/>
    <property type="match status" value="1"/>
</dbReference>
<evidence type="ECO:0000259" key="1">
    <source>
        <dbReference type="Pfam" id="PF00535"/>
    </source>
</evidence>
<keyword evidence="2" id="KW-0808">Transferase</keyword>